<name>A0A1H1R6A0_9ACTN</name>
<dbReference type="Proteomes" id="UP000198688">
    <property type="component" value="Chromosome I"/>
</dbReference>
<dbReference type="RefSeq" id="WP_092541222.1">
    <property type="nucleotide sequence ID" value="NZ_BOMJ01000052.1"/>
</dbReference>
<evidence type="ECO:0000256" key="1">
    <source>
        <dbReference type="SAM" id="MobiDB-lite"/>
    </source>
</evidence>
<keyword evidence="3" id="KW-1185">Reference proteome</keyword>
<dbReference type="OrthoDB" id="4427427at2"/>
<dbReference type="EMBL" id="LT629758">
    <property type="protein sequence ID" value="SDS31267.1"/>
    <property type="molecule type" value="Genomic_DNA"/>
</dbReference>
<protein>
    <submittedName>
        <fullName evidence="2">Uncharacterized protein</fullName>
    </submittedName>
</protein>
<evidence type="ECO:0000313" key="2">
    <source>
        <dbReference type="EMBL" id="SDS31267.1"/>
    </source>
</evidence>
<dbReference type="AlphaFoldDB" id="A0A1H1R6A0"/>
<feature type="region of interest" description="Disordered" evidence="1">
    <location>
        <begin position="1"/>
        <end position="27"/>
    </location>
</feature>
<dbReference type="STRING" id="113562.SAMN04489716_0508"/>
<sequence>MGLKKVRTQASKQLSGGQRIPRTGADDRTVDDRYPLFSFRYADRSHCGSWSWLKVGDHLQLHDFLCEMSRLSWREIRAQMSGGHRKHHSQGIVTLEKAQQRILQLHLDEVIGDELFRFRLEGAVRLWGFLDEAVFHVLWWDAGHQVYVPRRR</sequence>
<gene>
    <name evidence="2" type="ORF">SAMN04489716_0508</name>
</gene>
<evidence type="ECO:0000313" key="3">
    <source>
        <dbReference type="Proteomes" id="UP000198688"/>
    </source>
</evidence>
<organism evidence="2 3">
    <name type="scientific">Actinoplanes derwentensis</name>
    <dbReference type="NCBI Taxonomy" id="113562"/>
    <lineage>
        <taxon>Bacteria</taxon>
        <taxon>Bacillati</taxon>
        <taxon>Actinomycetota</taxon>
        <taxon>Actinomycetes</taxon>
        <taxon>Micromonosporales</taxon>
        <taxon>Micromonosporaceae</taxon>
        <taxon>Actinoplanes</taxon>
    </lineage>
</organism>
<proteinExistence type="predicted"/>
<reference evidence="2 3" key="1">
    <citation type="submission" date="2016-10" db="EMBL/GenBank/DDBJ databases">
        <authorList>
            <person name="de Groot N.N."/>
        </authorList>
    </citation>
    <scope>NUCLEOTIDE SEQUENCE [LARGE SCALE GENOMIC DNA]</scope>
    <source>
        <strain evidence="2 3">DSM 43941</strain>
    </source>
</reference>
<accession>A0A1H1R6A0</accession>